<dbReference type="PANTHER" id="PTHR30319">
    <property type="entry name" value="PHENYLACETIC ACID REGULATOR-RELATED TRANSCRIPTIONAL REPRESSOR"/>
    <property type="match status" value="1"/>
</dbReference>
<reference evidence="3 4" key="1">
    <citation type="journal article" date="2016" name="Nat. Commun.">
        <title>Thousands of microbial genomes shed light on interconnected biogeochemical processes in an aquifer system.</title>
        <authorList>
            <person name="Anantharaman K."/>
            <person name="Brown C.T."/>
            <person name="Hug L.A."/>
            <person name="Sharon I."/>
            <person name="Castelle C.J."/>
            <person name="Probst A.J."/>
            <person name="Thomas B.C."/>
            <person name="Singh A."/>
            <person name="Wilkins M.J."/>
            <person name="Karaoz U."/>
            <person name="Brodie E.L."/>
            <person name="Williams K.H."/>
            <person name="Hubbard S.S."/>
            <person name="Banfield J.F."/>
        </authorList>
    </citation>
    <scope>NUCLEOTIDE SEQUENCE [LARGE SCALE GENOMIC DNA]</scope>
</reference>
<protein>
    <submittedName>
        <fullName evidence="3">Uncharacterized protein</fullName>
    </submittedName>
</protein>
<dbReference type="Gene3D" id="3.30.70.2650">
    <property type="match status" value="1"/>
</dbReference>
<dbReference type="Proteomes" id="UP000177199">
    <property type="component" value="Unassembled WGS sequence"/>
</dbReference>
<dbReference type="Pfam" id="PF20803">
    <property type="entry name" value="PaaX_M"/>
    <property type="match status" value="1"/>
</dbReference>
<feature type="domain" description="Transcriptional repressor PaaX-like C-terminal" evidence="1">
    <location>
        <begin position="175"/>
        <end position="246"/>
    </location>
</feature>
<feature type="domain" description="Transcriptional repressor PaaX-like central Cas2-like" evidence="2">
    <location>
        <begin position="91"/>
        <end position="166"/>
    </location>
</feature>
<dbReference type="EMBL" id="MFZV01000029">
    <property type="protein sequence ID" value="OGK31048.1"/>
    <property type="molecule type" value="Genomic_DNA"/>
</dbReference>
<gene>
    <name evidence="3" type="ORF">A3F29_02460</name>
</gene>
<name>A0A1F7HIJ7_9BACT</name>
<evidence type="ECO:0000313" key="4">
    <source>
        <dbReference type="Proteomes" id="UP000177199"/>
    </source>
</evidence>
<proteinExistence type="predicted"/>
<dbReference type="PANTHER" id="PTHR30319:SF1">
    <property type="entry name" value="TRANSCRIPTIONAL REPRESSOR PAAX"/>
    <property type="match status" value="1"/>
</dbReference>
<evidence type="ECO:0000259" key="2">
    <source>
        <dbReference type="Pfam" id="PF20803"/>
    </source>
</evidence>
<evidence type="ECO:0000259" key="1">
    <source>
        <dbReference type="Pfam" id="PF08223"/>
    </source>
</evidence>
<sequence>MGIKERRTKIITAIFLLSDLTFTPITFNEKGQKIFDITLNQKTRGTLSSLVRDELIEKTETADNQVSGFKLTDKGFKELVLTFPFFRFLKEEWDGKWRILSYEIPEKKRELRDRLRRQVAGWGLGPWHRSFWLTPHPIIDDLKELIAGREEESYVQAFESDHVFGDKKNLIEKVWGIGVLEKKYRELFKNWHVILSKEANKEEKMKNVVNEYVLIIKNDPGLPKGLIGDSWIGFEAFNIFKEIRGILLSS</sequence>
<evidence type="ECO:0000313" key="3">
    <source>
        <dbReference type="EMBL" id="OGK31048.1"/>
    </source>
</evidence>
<comment type="caution">
    <text evidence="3">The sequence shown here is derived from an EMBL/GenBank/DDBJ whole genome shotgun (WGS) entry which is preliminary data.</text>
</comment>
<accession>A0A1F7HIJ7</accession>
<dbReference type="Pfam" id="PF08223">
    <property type="entry name" value="PaaX_C"/>
    <property type="match status" value="1"/>
</dbReference>
<dbReference type="GO" id="GO:0006351">
    <property type="term" value="P:DNA-templated transcription"/>
    <property type="evidence" value="ECO:0007669"/>
    <property type="project" value="TreeGrafter"/>
</dbReference>
<dbReference type="AlphaFoldDB" id="A0A1F7HIJ7"/>
<dbReference type="InterPro" id="IPR048846">
    <property type="entry name" value="PaaX-like_central"/>
</dbReference>
<organism evidence="3 4">
    <name type="scientific">Candidatus Roizmanbacteria bacterium RIFCSPHIGHO2_12_FULL_33_9</name>
    <dbReference type="NCBI Taxonomy" id="1802045"/>
    <lineage>
        <taxon>Bacteria</taxon>
        <taxon>Candidatus Roizmaniibacteriota</taxon>
    </lineage>
</organism>
<dbReference type="InterPro" id="IPR013225">
    <property type="entry name" value="PaaX_C"/>
</dbReference>